<dbReference type="EMBL" id="SIRS01000004">
    <property type="protein sequence ID" value="TBN15781.1"/>
    <property type="molecule type" value="Genomic_DNA"/>
</dbReference>
<accession>A0A4Q9FNF6</accession>
<organism evidence="1 2">
    <name type="scientific">Hyunsoonleella pacifica</name>
    <dbReference type="NCBI Taxonomy" id="1080224"/>
    <lineage>
        <taxon>Bacteria</taxon>
        <taxon>Pseudomonadati</taxon>
        <taxon>Bacteroidota</taxon>
        <taxon>Flavobacteriia</taxon>
        <taxon>Flavobacteriales</taxon>
        <taxon>Flavobacteriaceae</taxon>
    </lineage>
</organism>
<keyword evidence="2" id="KW-1185">Reference proteome</keyword>
<dbReference type="AlphaFoldDB" id="A0A4Q9FNF6"/>
<comment type="caution">
    <text evidence="1">The sequence shown here is derived from an EMBL/GenBank/DDBJ whole genome shotgun (WGS) entry which is preliminary data.</text>
</comment>
<dbReference type="OrthoDB" id="679501at2"/>
<keyword evidence="1" id="KW-0449">Lipoprotein</keyword>
<reference evidence="1 2" key="1">
    <citation type="journal article" date="2015" name="Int. J. Syst. Evol. Microbiol.">
        <title>Hyunsoonleella pacifica sp. nov., isolated from seawater of South Pacific Gyre.</title>
        <authorList>
            <person name="Gao X."/>
            <person name="Zhang Z."/>
            <person name="Dai X."/>
            <person name="Zhang X.H."/>
        </authorList>
    </citation>
    <scope>NUCLEOTIDE SEQUENCE [LARGE SCALE GENOMIC DNA]</scope>
    <source>
        <strain evidence="1 2">SW033</strain>
    </source>
</reference>
<evidence type="ECO:0000313" key="2">
    <source>
        <dbReference type="Proteomes" id="UP000292372"/>
    </source>
</evidence>
<protein>
    <submittedName>
        <fullName evidence="1">Gliding motility lipoprotein GldD</fullName>
    </submittedName>
</protein>
<gene>
    <name evidence="1" type="primary">gldD</name>
    <name evidence="1" type="ORF">EYD46_11710</name>
</gene>
<dbReference type="NCBIfam" id="TIGR03512">
    <property type="entry name" value="GldD_lipo"/>
    <property type="match status" value="1"/>
</dbReference>
<dbReference type="InterPro" id="IPR019850">
    <property type="entry name" value="GldD-like"/>
</dbReference>
<dbReference type="Pfam" id="PF25593">
    <property type="entry name" value="GldD_lipo"/>
    <property type="match status" value="1"/>
</dbReference>
<proteinExistence type="predicted"/>
<dbReference type="Proteomes" id="UP000292372">
    <property type="component" value="Unassembled WGS sequence"/>
</dbReference>
<dbReference type="RefSeq" id="WP_130937332.1">
    <property type="nucleotide sequence ID" value="NZ_BMEE01000003.1"/>
</dbReference>
<evidence type="ECO:0000313" key="1">
    <source>
        <dbReference type="EMBL" id="TBN15781.1"/>
    </source>
</evidence>
<sequence>MKTKLLFFLILILGFLSCGKEDYTPKPKGYLRLDYPKVSYQMQQLPNIPLAFEISSLIDDVKVIPLKSTTEGYGINLEYTSLKATVFLTYRAIENNEQNLNAFLRDAQKLTLEHTKKADEIPRYPYENYKLKVYGMLSEVKGNAASPVQFYVTDSTQHFLTGSLYFKTKPNYDSILPAASYLKKDIQRIMESIKWQNNANFTTYEKIDLDANNQLSK</sequence>
<dbReference type="PROSITE" id="PS51257">
    <property type="entry name" value="PROKAR_LIPOPROTEIN"/>
    <property type="match status" value="1"/>
</dbReference>
<name>A0A4Q9FNF6_9FLAO</name>